<name>A0A915LVA8_MELJA</name>
<dbReference type="PRINTS" id="PR00248">
    <property type="entry name" value="GPCRMGR"/>
</dbReference>
<dbReference type="Gene3D" id="3.40.50.2300">
    <property type="match status" value="2"/>
</dbReference>
<dbReference type="GO" id="GO:0016020">
    <property type="term" value="C:membrane"/>
    <property type="evidence" value="ECO:0007669"/>
    <property type="project" value="UniProtKB-SubCell"/>
</dbReference>
<keyword evidence="4 7" id="KW-0472">Membrane</keyword>
<keyword evidence="2 7" id="KW-0812">Transmembrane</keyword>
<evidence type="ECO:0000259" key="8">
    <source>
        <dbReference type="PROSITE" id="PS50259"/>
    </source>
</evidence>
<evidence type="ECO:0000256" key="3">
    <source>
        <dbReference type="ARBA" id="ARBA00022989"/>
    </source>
</evidence>
<dbReference type="InterPro" id="IPR017978">
    <property type="entry name" value="GPCR_3_C"/>
</dbReference>
<dbReference type="InterPro" id="IPR028082">
    <property type="entry name" value="Peripla_BP_I"/>
</dbReference>
<keyword evidence="5" id="KW-0675">Receptor</keyword>
<evidence type="ECO:0000313" key="10">
    <source>
        <dbReference type="WBParaSite" id="scaffold2001_cov256.g4077"/>
    </source>
</evidence>
<protein>
    <submittedName>
        <fullName evidence="10">G-protein coupled receptors family 3 profile domain-containing protein</fullName>
    </submittedName>
</protein>
<evidence type="ECO:0000256" key="2">
    <source>
        <dbReference type="ARBA" id="ARBA00022692"/>
    </source>
</evidence>
<dbReference type="AlphaFoldDB" id="A0A915LVA8"/>
<sequence>IANLLRLFRIVQVSPGKTVPSDNYQARAMIDIAVHFNWTYVSLVYSADEYGELGADAFKKEARRAKICIAIEERVSMKPESLRDSIDNLAKKLQQDKQVGARVVALCEAQRQSADNFSADDKVQFVIEAVYAIAHALQSMKEKVCPDDSIESSWISRYARLPQGDGPAHYTILNYQPSRRRLLQSTNSDTSDSYADTPVVKASGRELSHVLLCSCLVCYIITFVLLSKPDTLLLFVKATRSRRPPPMISPISQLALTAAFVGSKQIFTLVWLLIQPPGTQHIYPTRAEVVLACNVPDHHFLYSLAYEAILLILCTVYAIKTRKVPENFNETRYIGFSIMSANVALVCIFSPKIYIILFEKHKNVRKEAAGSIMQRKQETSVGSYYAINANNDTGGGGEINKNFVSERFSSPSPTIHTGLLACHRKSSSSCYRYMSGSPRQTSIAGLSNASSTAHDTFL</sequence>
<dbReference type="Proteomes" id="UP000887561">
    <property type="component" value="Unplaced"/>
</dbReference>
<dbReference type="SUPFAM" id="SSF53822">
    <property type="entry name" value="Periplasmic binding protein-like I"/>
    <property type="match status" value="1"/>
</dbReference>
<dbReference type="GO" id="GO:0004930">
    <property type="term" value="F:G protein-coupled receptor activity"/>
    <property type="evidence" value="ECO:0007669"/>
    <property type="project" value="InterPro"/>
</dbReference>
<keyword evidence="9" id="KW-1185">Reference proteome</keyword>
<dbReference type="PANTHER" id="PTHR24060">
    <property type="entry name" value="METABOTROPIC GLUTAMATE RECEPTOR"/>
    <property type="match status" value="1"/>
</dbReference>
<dbReference type="WBParaSite" id="scaffold2001_cov256.g4077">
    <property type="protein sequence ID" value="scaffold2001_cov256.g4077"/>
    <property type="gene ID" value="scaffold2001_cov256.g4077"/>
</dbReference>
<organism evidence="9 10">
    <name type="scientific">Meloidogyne javanica</name>
    <name type="common">Root-knot nematode worm</name>
    <dbReference type="NCBI Taxonomy" id="6303"/>
    <lineage>
        <taxon>Eukaryota</taxon>
        <taxon>Metazoa</taxon>
        <taxon>Ecdysozoa</taxon>
        <taxon>Nematoda</taxon>
        <taxon>Chromadorea</taxon>
        <taxon>Rhabditida</taxon>
        <taxon>Tylenchina</taxon>
        <taxon>Tylenchomorpha</taxon>
        <taxon>Tylenchoidea</taxon>
        <taxon>Meloidogynidae</taxon>
        <taxon>Meloidogyninae</taxon>
        <taxon>Meloidogyne</taxon>
        <taxon>Meloidogyne incognita group</taxon>
    </lineage>
</organism>
<dbReference type="InterPro" id="IPR050726">
    <property type="entry name" value="mGluR"/>
</dbReference>
<feature type="transmembrane region" description="Helical" evidence="7">
    <location>
        <begin position="247"/>
        <end position="274"/>
    </location>
</feature>
<comment type="subcellular location">
    <subcellularLocation>
        <location evidence="1">Membrane</location>
        <topology evidence="1">Multi-pass membrane protein</topology>
    </subcellularLocation>
</comment>
<evidence type="ECO:0000256" key="7">
    <source>
        <dbReference type="SAM" id="Phobius"/>
    </source>
</evidence>
<evidence type="ECO:0000256" key="5">
    <source>
        <dbReference type="ARBA" id="ARBA00023170"/>
    </source>
</evidence>
<feature type="transmembrane region" description="Helical" evidence="7">
    <location>
        <begin position="207"/>
        <end position="226"/>
    </location>
</feature>
<keyword evidence="3 7" id="KW-1133">Transmembrane helix</keyword>
<dbReference type="Pfam" id="PF00003">
    <property type="entry name" value="7tm_3"/>
    <property type="match status" value="1"/>
</dbReference>
<dbReference type="InterPro" id="IPR000337">
    <property type="entry name" value="GPCR_3"/>
</dbReference>
<accession>A0A915LVA8</accession>
<feature type="domain" description="G-protein coupled receptors family 3 profile" evidence="8">
    <location>
        <begin position="194"/>
        <end position="372"/>
    </location>
</feature>
<keyword evidence="6" id="KW-0325">Glycoprotein</keyword>
<evidence type="ECO:0000313" key="9">
    <source>
        <dbReference type="Proteomes" id="UP000887561"/>
    </source>
</evidence>
<reference evidence="10" key="1">
    <citation type="submission" date="2022-11" db="UniProtKB">
        <authorList>
            <consortium name="WormBaseParasite"/>
        </authorList>
    </citation>
    <scope>IDENTIFICATION</scope>
</reference>
<dbReference type="Pfam" id="PF01094">
    <property type="entry name" value="ANF_receptor"/>
    <property type="match status" value="1"/>
</dbReference>
<dbReference type="PROSITE" id="PS50259">
    <property type="entry name" value="G_PROTEIN_RECEP_F3_4"/>
    <property type="match status" value="1"/>
</dbReference>
<proteinExistence type="predicted"/>
<evidence type="ECO:0000256" key="4">
    <source>
        <dbReference type="ARBA" id="ARBA00023136"/>
    </source>
</evidence>
<feature type="transmembrane region" description="Helical" evidence="7">
    <location>
        <begin position="300"/>
        <end position="319"/>
    </location>
</feature>
<dbReference type="InterPro" id="IPR001828">
    <property type="entry name" value="ANF_lig-bd_rcpt"/>
</dbReference>
<feature type="transmembrane region" description="Helical" evidence="7">
    <location>
        <begin position="331"/>
        <end position="357"/>
    </location>
</feature>
<evidence type="ECO:0000256" key="6">
    <source>
        <dbReference type="ARBA" id="ARBA00023180"/>
    </source>
</evidence>
<evidence type="ECO:0000256" key="1">
    <source>
        <dbReference type="ARBA" id="ARBA00004141"/>
    </source>
</evidence>